<keyword evidence="2" id="KW-0472">Membrane</keyword>
<evidence type="ECO:0000313" key="4">
    <source>
        <dbReference type="Proteomes" id="UP000283295"/>
    </source>
</evidence>
<dbReference type="Proteomes" id="UP000283295">
    <property type="component" value="Unassembled WGS sequence"/>
</dbReference>
<name>A0A412IQD2_9FIRM</name>
<evidence type="ECO:0000313" key="3">
    <source>
        <dbReference type="EMBL" id="RGS40494.1"/>
    </source>
</evidence>
<gene>
    <name evidence="3" type="ORF">DWX94_10335</name>
</gene>
<dbReference type="Gene3D" id="3.40.50.880">
    <property type="match status" value="1"/>
</dbReference>
<comment type="caution">
    <text evidence="3">The sequence shown here is derived from an EMBL/GenBank/DDBJ whole genome shotgun (WGS) entry which is preliminary data.</text>
</comment>
<sequence length="449" mass="48905">MFKNNLVCGSAIAIMLLTNLAPVTQIKADAAALSQAGSKAINIVYDTQDDEGDDSFAEMDDESDGTTEISADGSTYGKIEHKIITRNPDISVSLNYGIDGYAVYDLGSQVVLNVHTDVEFSGRVVLMPDYDEVYSDSATMKYSQEIDWEADSDNTVKFYVNELGYGRLLIQIEDEDGQVVYAESDQPSVSGYEMATTVGVLSDDRDSFENLEDARVRTQSDSVSVRKLNMQTDLFPDSLQGLEVVHYILIDKYDTSKLSEDQMEALQEWVFEGGTLILSLGKDADRVLGGFDSKFINYELNGSSSKNVTVWSDKGSSTEYKKVSVADISVYGAQVNDALGGVSVLDTGYGRVVVVPYSLVSKPVAGGSGELQLMEMILKAGYTDKINNLVQGSFYDNSTGYGIINAINTNRKKVVSPYIFIVILVVYLILCGPVTYVVLKNFAGESGCG</sequence>
<organism evidence="3 4">
    <name type="scientific">Coprococcus eutactus</name>
    <dbReference type="NCBI Taxonomy" id="33043"/>
    <lineage>
        <taxon>Bacteria</taxon>
        <taxon>Bacillati</taxon>
        <taxon>Bacillota</taxon>
        <taxon>Clostridia</taxon>
        <taxon>Lachnospirales</taxon>
        <taxon>Lachnospiraceae</taxon>
        <taxon>Coprococcus</taxon>
    </lineage>
</organism>
<dbReference type="AlphaFoldDB" id="A0A412IQD2"/>
<feature type="region of interest" description="Disordered" evidence="1">
    <location>
        <begin position="49"/>
        <end position="71"/>
    </location>
</feature>
<evidence type="ECO:0000256" key="1">
    <source>
        <dbReference type="SAM" id="MobiDB-lite"/>
    </source>
</evidence>
<protein>
    <recommendedName>
        <fullName evidence="5">DUF4350 domain-containing protein</fullName>
    </recommendedName>
</protein>
<keyword evidence="2" id="KW-1133">Transmembrane helix</keyword>
<feature type="compositionally biased region" description="Acidic residues" evidence="1">
    <location>
        <begin position="49"/>
        <end position="65"/>
    </location>
</feature>
<dbReference type="OrthoDB" id="137965at2"/>
<dbReference type="EMBL" id="QRVK01000028">
    <property type="protein sequence ID" value="RGS40494.1"/>
    <property type="molecule type" value="Genomic_DNA"/>
</dbReference>
<dbReference type="SUPFAM" id="SSF52317">
    <property type="entry name" value="Class I glutamine amidotransferase-like"/>
    <property type="match status" value="1"/>
</dbReference>
<evidence type="ECO:0008006" key="5">
    <source>
        <dbReference type="Google" id="ProtNLM"/>
    </source>
</evidence>
<feature type="transmembrane region" description="Helical" evidence="2">
    <location>
        <begin position="418"/>
        <end position="439"/>
    </location>
</feature>
<accession>A0A412IQD2</accession>
<reference evidence="3 4" key="1">
    <citation type="submission" date="2018-08" db="EMBL/GenBank/DDBJ databases">
        <title>A genome reference for cultivated species of the human gut microbiota.</title>
        <authorList>
            <person name="Zou Y."/>
            <person name="Xue W."/>
            <person name="Luo G."/>
        </authorList>
    </citation>
    <scope>NUCLEOTIDE SEQUENCE [LARGE SCALE GENOMIC DNA]</scope>
    <source>
        <strain evidence="3 4">AF22-21</strain>
    </source>
</reference>
<dbReference type="InterPro" id="IPR029062">
    <property type="entry name" value="Class_I_gatase-like"/>
</dbReference>
<keyword evidence="2" id="KW-0812">Transmembrane</keyword>
<evidence type="ECO:0000256" key="2">
    <source>
        <dbReference type="SAM" id="Phobius"/>
    </source>
</evidence>
<proteinExistence type="predicted"/>